<dbReference type="Proteomes" id="UP000838672">
    <property type="component" value="Unassembled WGS sequence"/>
</dbReference>
<keyword evidence="2" id="KW-1185">Reference proteome</keyword>
<dbReference type="EMBL" id="CAKLDI010000002">
    <property type="protein sequence ID" value="CAH0535188.1"/>
    <property type="molecule type" value="Genomic_DNA"/>
</dbReference>
<name>A0ABM8ZX22_9VIBR</name>
<proteinExistence type="predicted"/>
<evidence type="ECO:0000313" key="2">
    <source>
        <dbReference type="Proteomes" id="UP000838672"/>
    </source>
</evidence>
<reference evidence="1" key="1">
    <citation type="submission" date="2021-11" db="EMBL/GenBank/DDBJ databases">
        <authorList>
            <person name="Rodrigo-Torres L."/>
            <person name="Arahal R. D."/>
            <person name="Lucena T."/>
        </authorList>
    </citation>
    <scope>NUCLEOTIDE SEQUENCE</scope>
    <source>
        <strain evidence="1">CECT 7929</strain>
    </source>
</reference>
<comment type="caution">
    <text evidence="1">The sequence shown here is derived from an EMBL/GenBank/DDBJ whole genome shotgun (WGS) entry which is preliminary data.</text>
</comment>
<protein>
    <submittedName>
        <fullName evidence="1">Uncharacterized protein</fullName>
    </submittedName>
</protein>
<accession>A0ABM8ZX22</accession>
<evidence type="ECO:0000313" key="1">
    <source>
        <dbReference type="EMBL" id="CAH0535188.1"/>
    </source>
</evidence>
<sequence>MGYNLKSGVIYFIGQNKIDNKDSRCVREIKDTRTEDILQCRNIIS</sequence>
<organism evidence="1 2">
    <name type="scientific">Vibrio stylophorae</name>
    <dbReference type="NCBI Taxonomy" id="659351"/>
    <lineage>
        <taxon>Bacteria</taxon>
        <taxon>Pseudomonadati</taxon>
        <taxon>Pseudomonadota</taxon>
        <taxon>Gammaproteobacteria</taxon>
        <taxon>Vibrionales</taxon>
        <taxon>Vibrionaceae</taxon>
        <taxon>Vibrio</taxon>
    </lineage>
</organism>
<gene>
    <name evidence="1" type="ORF">VST7929_02849</name>
</gene>